<evidence type="ECO:0000256" key="7">
    <source>
        <dbReference type="RuleBase" id="RU004004"/>
    </source>
</evidence>
<organism evidence="10 11">
    <name type="scientific">Pseudomonas juntendi</name>
    <dbReference type="NCBI Taxonomy" id="2666183"/>
    <lineage>
        <taxon>Bacteria</taxon>
        <taxon>Pseudomonadati</taxon>
        <taxon>Pseudomonadota</taxon>
        <taxon>Gammaproteobacteria</taxon>
        <taxon>Pseudomonadales</taxon>
        <taxon>Pseudomonadaceae</taxon>
        <taxon>Pseudomonas</taxon>
    </lineage>
</organism>
<sequence>MRTRMIYLLAALLPMPLATATPYQGEPLSLHFQDVEIRSVLQVLADYAGVNLVASDDVQGNVTLRLQDVPWDQALDLVLRSKSLARRQEGNVLLVAPAATLAAQTAEARAGQVLEAQLQPMRRELLPVHHAKAAELAELLKTSLADESLLAGWGSLSVDERTNTLVAYLPAERLDELRQLVAQLDVPVRQVAIEARIVEANVDYEKALGVRWGGPLYGDNPLPGKSLFVDLGVERAGSSIGLGLLRGDVLLDLELSAMEKSGNGEIISQPKVVTADKETARILKGTEVPYQETTKSGATSVSFREASLSLEVTPQITPDNKVIMAVRVTKDEPDYVNALNNVPPIRKNEVNAKVRVADGETIVIGGVYSTSQNNVVDKVPFLGDLPYVGRLFRRDALQEKKSELLVFLTPRIMSDQAIAVSR</sequence>
<dbReference type="Proteomes" id="UP001160152">
    <property type="component" value="Unassembled WGS sequence"/>
</dbReference>
<dbReference type="PANTHER" id="PTHR30604:SF1">
    <property type="entry name" value="DNA UTILIZATION PROTEIN HOFQ"/>
    <property type="match status" value="1"/>
</dbReference>
<dbReference type="Gene3D" id="3.30.1370.120">
    <property type="match status" value="1"/>
</dbReference>
<dbReference type="Pfam" id="PF00263">
    <property type="entry name" value="Secretin"/>
    <property type="match status" value="1"/>
</dbReference>
<evidence type="ECO:0000256" key="5">
    <source>
        <dbReference type="ARBA" id="ARBA00023237"/>
    </source>
</evidence>
<reference evidence="10 11" key="1">
    <citation type="submission" date="2022-09" db="EMBL/GenBank/DDBJ databases">
        <title>Intensive care unit water sources are persistently colonized with multi-drug resistant bacteria and are the site of extensive horizontal gene transfer of antibiotic resistance genes.</title>
        <authorList>
            <person name="Diorio-Toth L."/>
        </authorList>
    </citation>
    <scope>NUCLEOTIDE SEQUENCE [LARGE SCALE GENOMIC DNA]</scope>
    <source>
        <strain evidence="10 11">GD03901</strain>
    </source>
</reference>
<dbReference type="GO" id="GO:0009279">
    <property type="term" value="C:cell outer membrane"/>
    <property type="evidence" value="ECO:0007669"/>
    <property type="project" value="UniProtKB-SubCell"/>
</dbReference>
<comment type="similarity">
    <text evidence="6">Belongs to the bacterial secretin family.</text>
</comment>
<dbReference type="Pfam" id="PF07660">
    <property type="entry name" value="STN"/>
    <property type="match status" value="1"/>
</dbReference>
<dbReference type="PANTHER" id="PTHR30604">
    <property type="entry name" value="PROTEIN TRANSPORT PROTEIN HOFQ"/>
    <property type="match status" value="1"/>
</dbReference>
<dbReference type="InterPro" id="IPR001775">
    <property type="entry name" value="GspD/PilQ"/>
</dbReference>
<comment type="caution">
    <text evidence="10">The sequence shown here is derived from an EMBL/GenBank/DDBJ whole genome shotgun (WGS) entry which is preliminary data.</text>
</comment>
<dbReference type="InterPro" id="IPR038591">
    <property type="entry name" value="NolW-like_sf"/>
</dbReference>
<dbReference type="InterPro" id="IPR004845">
    <property type="entry name" value="T2SS_GspD_CS"/>
</dbReference>
<feature type="chain" id="PRO_5044755149" evidence="8">
    <location>
        <begin position="21"/>
        <end position="422"/>
    </location>
</feature>
<dbReference type="RefSeq" id="WP_280069831.1">
    <property type="nucleotide sequence ID" value="NZ_JAOCBV010000001.1"/>
</dbReference>
<name>A0ABD4Y9A4_9PSED</name>
<dbReference type="InterPro" id="IPR051808">
    <property type="entry name" value="Type_IV_pilus_biogenesis"/>
</dbReference>
<evidence type="ECO:0000313" key="11">
    <source>
        <dbReference type="Proteomes" id="UP001160152"/>
    </source>
</evidence>
<feature type="domain" description="Secretin/TonB short N-terminal" evidence="9">
    <location>
        <begin position="50"/>
        <end position="98"/>
    </location>
</feature>
<evidence type="ECO:0000256" key="4">
    <source>
        <dbReference type="ARBA" id="ARBA00023136"/>
    </source>
</evidence>
<dbReference type="PRINTS" id="PR00811">
    <property type="entry name" value="BCTERIALGSPD"/>
</dbReference>
<dbReference type="Gene3D" id="3.30.1370.130">
    <property type="match status" value="1"/>
</dbReference>
<dbReference type="AlphaFoldDB" id="A0ABD4Y9A4"/>
<keyword evidence="4" id="KW-0472">Membrane</keyword>
<proteinExistence type="inferred from homology"/>
<evidence type="ECO:0000256" key="2">
    <source>
        <dbReference type="ARBA" id="ARBA00022448"/>
    </source>
</evidence>
<evidence type="ECO:0000256" key="6">
    <source>
        <dbReference type="RuleBase" id="RU004003"/>
    </source>
</evidence>
<dbReference type="EMBL" id="JAOCBV010000001">
    <property type="protein sequence ID" value="MDH0755238.1"/>
    <property type="molecule type" value="Genomic_DNA"/>
</dbReference>
<dbReference type="InterPro" id="IPR004846">
    <property type="entry name" value="T2SS/T3SS_dom"/>
</dbReference>
<keyword evidence="3 8" id="KW-0732">Signal</keyword>
<accession>A0ABD4Y9A4</accession>
<dbReference type="InterPro" id="IPR011662">
    <property type="entry name" value="Secretin/TonB_short_N"/>
</dbReference>
<dbReference type="InterPro" id="IPR005644">
    <property type="entry name" value="NolW-like"/>
</dbReference>
<protein>
    <submittedName>
        <fullName evidence="10">Type IV pilus secretin PilQ family protein</fullName>
    </submittedName>
</protein>
<dbReference type="Pfam" id="PF03958">
    <property type="entry name" value="Secretin_N"/>
    <property type="match status" value="1"/>
</dbReference>
<evidence type="ECO:0000259" key="9">
    <source>
        <dbReference type="SMART" id="SM00965"/>
    </source>
</evidence>
<comment type="subcellular location">
    <subcellularLocation>
        <location evidence="7">Cell outer membrane</location>
    </subcellularLocation>
    <subcellularLocation>
        <location evidence="1">Membrane</location>
    </subcellularLocation>
</comment>
<keyword evidence="2 7" id="KW-0813">Transport</keyword>
<dbReference type="SMART" id="SM00965">
    <property type="entry name" value="STN"/>
    <property type="match status" value="1"/>
</dbReference>
<dbReference type="PROSITE" id="PS00875">
    <property type="entry name" value="T2SP_D"/>
    <property type="match status" value="1"/>
</dbReference>
<evidence type="ECO:0000313" key="10">
    <source>
        <dbReference type="EMBL" id="MDH0755238.1"/>
    </source>
</evidence>
<gene>
    <name evidence="10" type="ORF">N5C70_00510</name>
</gene>
<evidence type="ECO:0000256" key="3">
    <source>
        <dbReference type="ARBA" id="ARBA00022729"/>
    </source>
</evidence>
<feature type="signal peptide" evidence="8">
    <location>
        <begin position="1"/>
        <end position="20"/>
    </location>
</feature>
<evidence type="ECO:0000256" key="8">
    <source>
        <dbReference type="SAM" id="SignalP"/>
    </source>
</evidence>
<evidence type="ECO:0000256" key="1">
    <source>
        <dbReference type="ARBA" id="ARBA00004370"/>
    </source>
</evidence>
<keyword evidence="5" id="KW-0998">Cell outer membrane</keyword>